<dbReference type="Pfam" id="PF01420">
    <property type="entry name" value="Methylase_S"/>
    <property type="match status" value="1"/>
</dbReference>
<gene>
    <name evidence="2" type="ORF">EGN73_03575</name>
</gene>
<keyword evidence="2" id="KW-0540">Nuclease</keyword>
<evidence type="ECO:0000313" key="3">
    <source>
        <dbReference type="Proteomes" id="UP000727490"/>
    </source>
</evidence>
<evidence type="ECO:0000313" key="2">
    <source>
        <dbReference type="EMBL" id="MBW3466891.1"/>
    </source>
</evidence>
<dbReference type="GO" id="GO:0004519">
    <property type="term" value="F:endonuclease activity"/>
    <property type="evidence" value="ECO:0007669"/>
    <property type="project" value="UniProtKB-KW"/>
</dbReference>
<keyword evidence="2" id="KW-0255">Endonuclease</keyword>
<dbReference type="PANTHER" id="PTHR30408">
    <property type="entry name" value="TYPE-1 RESTRICTION ENZYME ECOKI SPECIFICITY PROTEIN"/>
    <property type="match status" value="1"/>
</dbReference>
<dbReference type="GO" id="GO:0003677">
    <property type="term" value="F:DNA binding"/>
    <property type="evidence" value="ECO:0007669"/>
    <property type="project" value="InterPro"/>
</dbReference>
<sequence length="672" mass="77644">MKETKLSLFIEEISMGPFGSDIKVDNFIDFGVPVLNGSNLNSHKLVEVGFNYVSEEKANKLGKANAKRGDVVITHRGTLGQVAYIPEDSKFDRYVISQSQFRVRFKSSVNPIYFSYLMRTKYGQEKLLSFKNHVGVPALAQATTNFKNLELHIHNIATQQKIVEVLSALDDKIELNNKINEELEQMAKTLYNYWFVQFDFPNETGKPYKSSGGKMVYNQVLKREIPEGWEVQVFSDWIKETKAGDWGKDMEEGNYTERVYCVRGADINGLNGKGEVKAPQRFILKNNLSKALKSNDFIIEISGGSPTQSTGRIALLTNKTFERFDTGVICSNFCKAISLKHENYIFNFQKEWQRLYDAGVFFGYEGKTSGIKNFLFDSFVNSYKVVLPPKEIVEQYYNIAQCLEEKKQINLQQNQELVQLRDWLLPMLMNGQVKVSDNYDIESDPILIAAEPDVCYGDTEHLDIPSNRKGFARQVLAGKVVSVFKDDPNFSNIKFQKVQFLAEHIIEADLNQNYYYQAAGPYDNAFMKSIYGHFKMQKWFDSQNLRFISLTKEEKIEGYYQGYFAPAQERLERLFNLLYQTTEAEVEIIATIYAVWNNRIIQGTSISDNELIEDFYKWSDRKKQYTRDQILFGLKWLRDNNLEPKGFGKLIKKAKNKNNDFTRSDTKSIKRK</sequence>
<keyword evidence="3" id="KW-1185">Reference proteome</keyword>
<evidence type="ECO:0000259" key="1">
    <source>
        <dbReference type="Pfam" id="PF01420"/>
    </source>
</evidence>
<proteinExistence type="predicted"/>
<dbReference type="RefSeq" id="WP_219287107.1">
    <property type="nucleotide sequence ID" value="NZ_RPHB01000002.1"/>
</dbReference>
<reference evidence="2 3" key="1">
    <citation type="journal article" date="2020" name="Syst. Appl. Microbiol.">
        <title>Arthrospiribacter ruber gen. nov., sp. nov., a novel bacterium isolated from Arthrospira cultures.</title>
        <authorList>
            <person name="Waleron M."/>
            <person name="Misztak A."/>
            <person name="Waleron M.M."/>
            <person name="Furmaniak M."/>
            <person name="Mrozik A."/>
            <person name="Waleron K."/>
        </authorList>
    </citation>
    <scope>NUCLEOTIDE SEQUENCE [LARGE SCALE GENOMIC DNA]</scope>
    <source>
        <strain evidence="2 3">DPMB0001</strain>
    </source>
</reference>
<dbReference type="EMBL" id="RPHB01000002">
    <property type="protein sequence ID" value="MBW3466891.1"/>
    <property type="molecule type" value="Genomic_DNA"/>
</dbReference>
<feature type="domain" description="Type I restriction modification DNA specificity" evidence="1">
    <location>
        <begin position="33"/>
        <end position="185"/>
    </location>
</feature>
<comment type="caution">
    <text evidence="2">The sequence shown here is derived from an EMBL/GenBank/DDBJ whole genome shotgun (WGS) entry which is preliminary data.</text>
</comment>
<protein>
    <submittedName>
        <fullName evidence="2">Restriction endonuclease subunit S</fullName>
    </submittedName>
</protein>
<dbReference type="InterPro" id="IPR000055">
    <property type="entry name" value="Restrct_endonuc_typeI_TRD"/>
</dbReference>
<dbReference type="AlphaFoldDB" id="A0A951IWA6"/>
<dbReference type="InterPro" id="IPR052021">
    <property type="entry name" value="Type-I_RS_S_subunit"/>
</dbReference>
<name>A0A951IWA6_9BACT</name>
<organism evidence="2 3">
    <name type="scientific">Arthrospiribacter ruber</name>
    <dbReference type="NCBI Taxonomy" id="2487934"/>
    <lineage>
        <taxon>Bacteria</taxon>
        <taxon>Pseudomonadati</taxon>
        <taxon>Bacteroidota</taxon>
        <taxon>Cytophagia</taxon>
        <taxon>Cytophagales</taxon>
        <taxon>Cyclobacteriaceae</taxon>
        <taxon>Arthrospiribacter</taxon>
    </lineage>
</organism>
<accession>A0A951IWA6</accession>
<dbReference type="PANTHER" id="PTHR30408:SF13">
    <property type="entry name" value="TYPE I RESTRICTION ENZYME HINDI SPECIFICITY SUBUNIT"/>
    <property type="match status" value="1"/>
</dbReference>
<keyword evidence="2" id="KW-0378">Hydrolase</keyword>
<dbReference type="Proteomes" id="UP000727490">
    <property type="component" value="Unassembled WGS sequence"/>
</dbReference>